<keyword evidence="1 2" id="KW-0129">CBS domain</keyword>
<evidence type="ECO:0000313" key="4">
    <source>
        <dbReference type="EMBL" id="GHD98621.1"/>
    </source>
</evidence>
<dbReference type="InterPro" id="IPR046342">
    <property type="entry name" value="CBS_dom_sf"/>
</dbReference>
<organism evidence="4 7">
    <name type="scientific">Allgaiera indica</name>
    <dbReference type="NCBI Taxonomy" id="765699"/>
    <lineage>
        <taxon>Bacteria</taxon>
        <taxon>Pseudomonadati</taxon>
        <taxon>Pseudomonadota</taxon>
        <taxon>Alphaproteobacteria</taxon>
        <taxon>Rhodobacterales</taxon>
        <taxon>Paracoccaceae</taxon>
        <taxon>Allgaiera</taxon>
    </lineage>
</organism>
<gene>
    <name evidence="4" type="ORF">GCM10008024_02870</name>
    <name evidence="5" type="ORF">SAMN05444006_101264</name>
</gene>
<dbReference type="EMBL" id="FNOB01000001">
    <property type="protein sequence ID" value="SDW09833.1"/>
    <property type="molecule type" value="Genomic_DNA"/>
</dbReference>
<sequence>MNVSEAMHKKAQWVSADTPVTEIARLMAKGDIGAVPVGKNDRLIGVITGRDIALRIVASGRDPASTLAEETMTAGIVYCRTDEAVDDAIHLMDQRKIRRLPVLWS</sequence>
<dbReference type="Pfam" id="PF00571">
    <property type="entry name" value="CBS"/>
    <property type="match status" value="2"/>
</dbReference>
<dbReference type="RefSeq" id="WP_081825105.1">
    <property type="nucleotide sequence ID" value="NZ_BNAB01000001.1"/>
</dbReference>
<dbReference type="AlphaFoldDB" id="A0AAN4UN24"/>
<dbReference type="InterPro" id="IPR000644">
    <property type="entry name" value="CBS_dom"/>
</dbReference>
<proteinExistence type="predicted"/>
<dbReference type="EMBL" id="BNAB01000001">
    <property type="protein sequence ID" value="GHD98621.1"/>
    <property type="molecule type" value="Genomic_DNA"/>
</dbReference>
<reference evidence="5 6" key="2">
    <citation type="submission" date="2016-10" db="EMBL/GenBank/DDBJ databases">
        <authorList>
            <person name="Varghese N."/>
            <person name="Submissions S."/>
        </authorList>
    </citation>
    <scope>NUCLEOTIDE SEQUENCE [LARGE SCALE GENOMIC DNA]</scope>
    <source>
        <strain evidence="5 6">DSM 24802</strain>
    </source>
</reference>
<dbReference type="Gene3D" id="3.10.580.10">
    <property type="entry name" value="CBS-domain"/>
    <property type="match status" value="1"/>
</dbReference>
<dbReference type="SMART" id="SM00116">
    <property type="entry name" value="CBS"/>
    <property type="match status" value="1"/>
</dbReference>
<dbReference type="PROSITE" id="PS51371">
    <property type="entry name" value="CBS"/>
    <property type="match status" value="1"/>
</dbReference>
<protein>
    <submittedName>
        <fullName evidence="5">CBS domain-containing protein</fullName>
    </submittedName>
</protein>
<feature type="domain" description="CBS" evidence="3">
    <location>
        <begin position="7"/>
        <end position="63"/>
    </location>
</feature>
<keyword evidence="6" id="KW-1185">Reference proteome</keyword>
<dbReference type="SUPFAM" id="SSF54631">
    <property type="entry name" value="CBS-domain pair"/>
    <property type="match status" value="1"/>
</dbReference>
<dbReference type="PANTHER" id="PTHR43080">
    <property type="entry name" value="CBS DOMAIN-CONTAINING PROTEIN CBSX3, MITOCHONDRIAL"/>
    <property type="match status" value="1"/>
</dbReference>
<evidence type="ECO:0000313" key="6">
    <source>
        <dbReference type="Proteomes" id="UP000199541"/>
    </source>
</evidence>
<comment type="caution">
    <text evidence="4">The sequence shown here is derived from an EMBL/GenBank/DDBJ whole genome shotgun (WGS) entry which is preliminary data.</text>
</comment>
<evidence type="ECO:0000256" key="2">
    <source>
        <dbReference type="PROSITE-ProRule" id="PRU00703"/>
    </source>
</evidence>
<evidence type="ECO:0000313" key="7">
    <source>
        <dbReference type="Proteomes" id="UP000634647"/>
    </source>
</evidence>
<reference evidence="4" key="3">
    <citation type="submission" date="2023-06" db="EMBL/GenBank/DDBJ databases">
        <authorList>
            <person name="Sun Q."/>
            <person name="Zhou Y."/>
        </authorList>
    </citation>
    <scope>NUCLEOTIDE SEQUENCE</scope>
    <source>
        <strain evidence="4">CGMCC 1.10859</strain>
    </source>
</reference>
<reference evidence="4" key="1">
    <citation type="journal article" date="2014" name="Int. J. Syst. Evol. Microbiol.">
        <title>Complete genome sequence of Corynebacterium casei LMG S-19264T (=DSM 44701T), isolated from a smear-ripened cheese.</title>
        <authorList>
            <consortium name="US DOE Joint Genome Institute (JGI-PGF)"/>
            <person name="Walter F."/>
            <person name="Albersmeier A."/>
            <person name="Kalinowski J."/>
            <person name="Ruckert C."/>
        </authorList>
    </citation>
    <scope>NUCLEOTIDE SEQUENCE</scope>
    <source>
        <strain evidence="4">CGMCC 1.10859</strain>
    </source>
</reference>
<dbReference type="InterPro" id="IPR051257">
    <property type="entry name" value="Diverse_CBS-Domain"/>
</dbReference>
<name>A0AAN4UN24_9RHOB</name>
<dbReference type="Proteomes" id="UP000634647">
    <property type="component" value="Unassembled WGS sequence"/>
</dbReference>
<evidence type="ECO:0000256" key="1">
    <source>
        <dbReference type="ARBA" id="ARBA00023122"/>
    </source>
</evidence>
<dbReference type="PANTHER" id="PTHR43080:SF2">
    <property type="entry name" value="CBS DOMAIN-CONTAINING PROTEIN"/>
    <property type="match status" value="1"/>
</dbReference>
<evidence type="ECO:0000313" key="5">
    <source>
        <dbReference type="EMBL" id="SDW09833.1"/>
    </source>
</evidence>
<accession>A0AAN4UN24</accession>
<dbReference type="Proteomes" id="UP000199541">
    <property type="component" value="Unassembled WGS sequence"/>
</dbReference>
<evidence type="ECO:0000259" key="3">
    <source>
        <dbReference type="PROSITE" id="PS51371"/>
    </source>
</evidence>